<dbReference type="GO" id="GO:0005615">
    <property type="term" value="C:extracellular space"/>
    <property type="evidence" value="ECO:0007669"/>
    <property type="project" value="TreeGrafter"/>
</dbReference>
<keyword evidence="10" id="KW-1185">Reference proteome</keyword>
<evidence type="ECO:0000256" key="5">
    <source>
        <dbReference type="ARBA" id="ARBA00022825"/>
    </source>
</evidence>
<dbReference type="STRING" id="136037.A0A067QL42"/>
<evidence type="ECO:0000313" key="10">
    <source>
        <dbReference type="Proteomes" id="UP000027135"/>
    </source>
</evidence>
<dbReference type="GO" id="GO:0004252">
    <property type="term" value="F:serine-type endopeptidase activity"/>
    <property type="evidence" value="ECO:0007669"/>
    <property type="project" value="InterPro"/>
</dbReference>
<dbReference type="OrthoDB" id="546450at2759"/>
<protein>
    <submittedName>
        <fullName evidence="9">Transmembrane protease, serine 3</fullName>
    </submittedName>
</protein>
<keyword evidence="5" id="KW-0720">Serine protease</keyword>
<organism evidence="9 10">
    <name type="scientific">Zootermopsis nevadensis</name>
    <name type="common">Dampwood termite</name>
    <dbReference type="NCBI Taxonomy" id="136037"/>
    <lineage>
        <taxon>Eukaryota</taxon>
        <taxon>Metazoa</taxon>
        <taxon>Ecdysozoa</taxon>
        <taxon>Arthropoda</taxon>
        <taxon>Hexapoda</taxon>
        <taxon>Insecta</taxon>
        <taxon>Pterygota</taxon>
        <taxon>Neoptera</taxon>
        <taxon>Polyneoptera</taxon>
        <taxon>Dictyoptera</taxon>
        <taxon>Blattodea</taxon>
        <taxon>Blattoidea</taxon>
        <taxon>Termitoidae</taxon>
        <taxon>Termopsidae</taxon>
        <taxon>Zootermopsis</taxon>
    </lineage>
</organism>
<comment type="subcellular location">
    <subcellularLocation>
        <location evidence="1">Secreted</location>
    </subcellularLocation>
</comment>
<dbReference type="InterPro" id="IPR043504">
    <property type="entry name" value="Peptidase_S1_PA_chymotrypsin"/>
</dbReference>
<dbReference type="InterPro" id="IPR033116">
    <property type="entry name" value="TRYPSIN_SER"/>
</dbReference>
<evidence type="ECO:0000259" key="8">
    <source>
        <dbReference type="PROSITE" id="PS50240"/>
    </source>
</evidence>
<dbReference type="InParanoid" id="A0A067QL42"/>
<keyword evidence="9" id="KW-0812">Transmembrane</keyword>
<gene>
    <name evidence="9" type="ORF">L798_01667</name>
</gene>
<evidence type="ECO:0000256" key="6">
    <source>
        <dbReference type="ARBA" id="ARBA00023157"/>
    </source>
</evidence>
<comment type="similarity">
    <text evidence="7">Belongs to the peptidase S1 family. CLIP subfamily.</text>
</comment>
<dbReference type="FunFam" id="2.40.10.10:FF:000002">
    <property type="entry name" value="Transmembrane protease serine"/>
    <property type="match status" value="1"/>
</dbReference>
<evidence type="ECO:0000256" key="7">
    <source>
        <dbReference type="ARBA" id="ARBA00024195"/>
    </source>
</evidence>
<dbReference type="eggNOG" id="KOG3627">
    <property type="taxonomic scope" value="Eukaryota"/>
</dbReference>
<evidence type="ECO:0000313" key="9">
    <source>
        <dbReference type="EMBL" id="KDR08703.1"/>
    </source>
</evidence>
<accession>A0A067QL42</accession>
<dbReference type="PROSITE" id="PS00135">
    <property type="entry name" value="TRYPSIN_SER"/>
    <property type="match status" value="1"/>
</dbReference>
<proteinExistence type="inferred from homology"/>
<evidence type="ECO:0000256" key="3">
    <source>
        <dbReference type="ARBA" id="ARBA00022670"/>
    </source>
</evidence>
<dbReference type="Proteomes" id="UP000027135">
    <property type="component" value="Unassembled WGS sequence"/>
</dbReference>
<dbReference type="OMA" id="NRECNEL"/>
<dbReference type="CDD" id="cd00190">
    <property type="entry name" value="Tryp_SPc"/>
    <property type="match status" value="1"/>
</dbReference>
<name>A0A067QL42_ZOONE</name>
<dbReference type="PANTHER" id="PTHR24264:SF65">
    <property type="entry name" value="SRCR DOMAIN-CONTAINING PROTEIN"/>
    <property type="match status" value="1"/>
</dbReference>
<keyword evidence="6" id="KW-1015">Disulfide bond</keyword>
<dbReference type="AlphaFoldDB" id="A0A067QL42"/>
<keyword evidence="4" id="KW-0378">Hydrolase</keyword>
<dbReference type="GO" id="GO:0006508">
    <property type="term" value="P:proteolysis"/>
    <property type="evidence" value="ECO:0007669"/>
    <property type="project" value="UniProtKB-KW"/>
</dbReference>
<dbReference type="InterPro" id="IPR009003">
    <property type="entry name" value="Peptidase_S1_PA"/>
</dbReference>
<dbReference type="Gene3D" id="2.40.10.10">
    <property type="entry name" value="Trypsin-like serine proteases"/>
    <property type="match status" value="1"/>
</dbReference>
<dbReference type="PANTHER" id="PTHR24264">
    <property type="entry name" value="TRYPSIN-RELATED"/>
    <property type="match status" value="1"/>
</dbReference>
<evidence type="ECO:0000256" key="4">
    <source>
        <dbReference type="ARBA" id="ARBA00022801"/>
    </source>
</evidence>
<evidence type="ECO:0000256" key="2">
    <source>
        <dbReference type="ARBA" id="ARBA00022525"/>
    </source>
</evidence>
<dbReference type="InterPro" id="IPR050127">
    <property type="entry name" value="Serine_Proteases_S1"/>
</dbReference>
<feature type="domain" description="Peptidase S1" evidence="8">
    <location>
        <begin position="1"/>
        <end position="126"/>
    </location>
</feature>
<dbReference type="SMART" id="SM00020">
    <property type="entry name" value="Tryp_SPc"/>
    <property type="match status" value="1"/>
</dbReference>
<reference evidence="9 10" key="1">
    <citation type="journal article" date="2014" name="Nat. Commun.">
        <title>Molecular traces of alternative social organization in a termite genome.</title>
        <authorList>
            <person name="Terrapon N."/>
            <person name="Li C."/>
            <person name="Robertson H.M."/>
            <person name="Ji L."/>
            <person name="Meng X."/>
            <person name="Booth W."/>
            <person name="Chen Z."/>
            <person name="Childers C.P."/>
            <person name="Glastad K.M."/>
            <person name="Gokhale K."/>
            <person name="Gowin J."/>
            <person name="Gronenberg W."/>
            <person name="Hermansen R.A."/>
            <person name="Hu H."/>
            <person name="Hunt B.G."/>
            <person name="Huylmans A.K."/>
            <person name="Khalil S.M."/>
            <person name="Mitchell R.D."/>
            <person name="Munoz-Torres M.C."/>
            <person name="Mustard J.A."/>
            <person name="Pan H."/>
            <person name="Reese J.T."/>
            <person name="Scharf M.E."/>
            <person name="Sun F."/>
            <person name="Vogel H."/>
            <person name="Xiao J."/>
            <person name="Yang W."/>
            <person name="Yang Z."/>
            <person name="Yang Z."/>
            <person name="Zhou J."/>
            <person name="Zhu J."/>
            <person name="Brent C.S."/>
            <person name="Elsik C.G."/>
            <person name="Goodisman M.A."/>
            <person name="Liberles D.A."/>
            <person name="Roe R.M."/>
            <person name="Vargo E.L."/>
            <person name="Vilcinskas A."/>
            <person name="Wang J."/>
            <person name="Bornberg-Bauer E."/>
            <person name="Korb J."/>
            <person name="Zhang G."/>
            <person name="Liebig J."/>
        </authorList>
    </citation>
    <scope>NUCLEOTIDE SEQUENCE [LARGE SCALE GENOMIC DNA]</scope>
    <source>
        <tissue evidence="9">Whole organism</tissue>
    </source>
</reference>
<dbReference type="SUPFAM" id="SSF50494">
    <property type="entry name" value="Trypsin-like serine proteases"/>
    <property type="match status" value="1"/>
</dbReference>
<dbReference type="InterPro" id="IPR001254">
    <property type="entry name" value="Trypsin_dom"/>
</dbReference>
<evidence type="ECO:0000256" key="1">
    <source>
        <dbReference type="ARBA" id="ARBA00004613"/>
    </source>
</evidence>
<keyword evidence="2" id="KW-0964">Secreted</keyword>
<dbReference type="PROSITE" id="PS50240">
    <property type="entry name" value="TRYPSIN_DOM"/>
    <property type="match status" value="1"/>
</dbReference>
<dbReference type="EMBL" id="KK853306">
    <property type="protein sequence ID" value="KDR08703.1"/>
    <property type="molecule type" value="Genomic_DNA"/>
</dbReference>
<dbReference type="Pfam" id="PF00089">
    <property type="entry name" value="Trypsin"/>
    <property type="match status" value="1"/>
</dbReference>
<keyword evidence="3 9" id="KW-0645">Protease</keyword>
<sequence length="126" mass="13670">MYVCVAVERNLTNRVGEIVGFGETTEDNPTMPCTLQRAYIQIFTNRECNELELPSNIPSPRILCAGVIGGGVDSCLGDSGGPLQVVDNGMFVLTGIVSFGFGCGKVGYPGIYTNVYYFLDWIKENT</sequence>
<keyword evidence="9" id="KW-0472">Membrane</keyword>